<keyword evidence="1" id="KW-0812">Transmembrane</keyword>
<feature type="transmembrane region" description="Helical" evidence="1">
    <location>
        <begin position="67"/>
        <end position="89"/>
    </location>
</feature>
<organism evidence="4 5">
    <name type="scientific">Pseudomonas citronellolis</name>
    <dbReference type="NCBI Taxonomy" id="53408"/>
    <lineage>
        <taxon>Bacteria</taxon>
        <taxon>Pseudomonadati</taxon>
        <taxon>Pseudomonadota</taxon>
        <taxon>Gammaproteobacteria</taxon>
        <taxon>Pseudomonadales</taxon>
        <taxon>Pseudomonadaceae</taxon>
        <taxon>Pseudomonas</taxon>
    </lineage>
</organism>
<evidence type="ECO:0000256" key="1">
    <source>
        <dbReference type="SAM" id="Phobius"/>
    </source>
</evidence>
<dbReference type="InterPro" id="IPR040836">
    <property type="entry name" value="SAVED"/>
</dbReference>
<feature type="transmembrane region" description="Helical" evidence="1">
    <location>
        <begin position="21"/>
        <end position="47"/>
    </location>
</feature>
<feature type="transmembrane region" description="Helical" evidence="1">
    <location>
        <begin position="171"/>
        <end position="191"/>
    </location>
</feature>
<proteinExistence type="predicted"/>
<comment type="caution">
    <text evidence="4">The sequence shown here is derived from an EMBL/GenBank/DDBJ whole genome shotgun (WGS) entry which is preliminary data.</text>
</comment>
<sequence>MSDWMSIGHKLVDWITRPSTLALLLIRSGIALLGFSVLGNIAVNVLFKSSEMELRVGGETTGGLPNAWLYGVGAFGLLLVVLGLIVSWIDRRQVQRKCVLVMEHRGLFPIDTPLVSSLPATIVGRKEELIVDVREGIEDGRLTRPDIALQKVIDSRGDLRRRLERENPADVLLVYGGLNAVPLTFLTGLLLDDESHIKVFDWDRKPPGRWREIANGGDDQKRFEVEQQATGNQGEAILALSVSYQVELPAIRETFGELPLTHLKMGKLSSDSHWSSEKQAALAMQFFEELKRLAACGFSRIHLIIAAPNSVVFQLGRIYDRRNLPPAIVHQFERTSSPAYPWGVELPSHAVPAPLLGYRSRVITAGEQKA</sequence>
<feature type="domain" description="SAVED-fused 2TM effector" evidence="3">
    <location>
        <begin position="6"/>
        <end position="149"/>
    </location>
</feature>
<dbReference type="Pfam" id="PF18303">
    <property type="entry name" value="Saf_2TM"/>
    <property type="match status" value="1"/>
</dbReference>
<protein>
    <recommendedName>
        <fullName evidence="6">SAVED domain-containing protein</fullName>
    </recommendedName>
</protein>
<keyword evidence="1" id="KW-1133">Transmembrane helix</keyword>
<evidence type="ECO:0000259" key="3">
    <source>
        <dbReference type="Pfam" id="PF18303"/>
    </source>
</evidence>
<dbReference type="Proteomes" id="UP000183385">
    <property type="component" value="Unassembled WGS sequence"/>
</dbReference>
<name>A0AAQ1HVY0_9PSED</name>
<dbReference type="Pfam" id="PF18145">
    <property type="entry name" value="SAVED"/>
    <property type="match status" value="1"/>
</dbReference>
<evidence type="ECO:0008006" key="6">
    <source>
        <dbReference type="Google" id="ProtNLM"/>
    </source>
</evidence>
<feature type="domain" description="SMODS-associated and fused to various effectors" evidence="2">
    <location>
        <begin position="159"/>
        <end position="346"/>
    </location>
</feature>
<dbReference type="NCBIfam" id="NF033611">
    <property type="entry name" value="SAVED"/>
    <property type="match status" value="1"/>
</dbReference>
<dbReference type="InterPro" id="IPR041167">
    <property type="entry name" value="Saf_2TM"/>
</dbReference>
<keyword evidence="5" id="KW-1185">Reference proteome</keyword>
<evidence type="ECO:0000313" key="5">
    <source>
        <dbReference type="Proteomes" id="UP000183385"/>
    </source>
</evidence>
<evidence type="ECO:0000259" key="2">
    <source>
        <dbReference type="Pfam" id="PF18145"/>
    </source>
</evidence>
<keyword evidence="1" id="KW-0472">Membrane</keyword>
<reference evidence="4 5" key="1">
    <citation type="submission" date="2016-10" db="EMBL/GenBank/DDBJ databases">
        <authorList>
            <person name="Varghese N."/>
            <person name="Submissions S."/>
        </authorList>
    </citation>
    <scope>NUCLEOTIDE SEQUENCE [LARGE SCALE GENOMIC DNA]</scope>
    <source>
        <strain evidence="4 5">LMG 18378</strain>
    </source>
</reference>
<accession>A0AAQ1HVY0</accession>
<dbReference type="AlphaFoldDB" id="A0AAQ1HVY0"/>
<gene>
    <name evidence="4" type="ORF">SAMN05216577_116108</name>
</gene>
<dbReference type="EMBL" id="FOLS01000016">
    <property type="protein sequence ID" value="SFD09342.1"/>
    <property type="molecule type" value="Genomic_DNA"/>
</dbReference>
<dbReference type="RefSeq" id="WP_159458826.1">
    <property type="nucleotide sequence ID" value="NZ_FOLS01000016.1"/>
</dbReference>
<evidence type="ECO:0000313" key="4">
    <source>
        <dbReference type="EMBL" id="SFD09342.1"/>
    </source>
</evidence>